<organism evidence="3 4">
    <name type="scientific">Candidatus Francisella endociliophora</name>
    <dbReference type="NCBI Taxonomy" id="653937"/>
    <lineage>
        <taxon>Bacteria</taxon>
        <taxon>Pseudomonadati</taxon>
        <taxon>Pseudomonadota</taxon>
        <taxon>Gammaproteobacteria</taxon>
        <taxon>Thiotrichales</taxon>
        <taxon>Francisellaceae</taxon>
        <taxon>Francisella</taxon>
    </lineage>
</organism>
<dbReference type="eggNOG" id="ENOG502ZNWF">
    <property type="taxonomic scope" value="Bacteria"/>
</dbReference>
<dbReference type="OrthoDB" id="7062774at2"/>
<evidence type="ECO:0000313" key="3">
    <source>
        <dbReference type="EMBL" id="AIT09925.1"/>
    </source>
</evidence>
<dbReference type="RefSeq" id="WP_040010276.1">
    <property type="nucleotide sequence ID" value="NZ_CP009574.1"/>
</dbReference>
<evidence type="ECO:0000256" key="1">
    <source>
        <dbReference type="SAM" id="SignalP"/>
    </source>
</evidence>
<feature type="domain" description="DUF4124" evidence="2">
    <location>
        <begin position="17"/>
        <end position="69"/>
    </location>
</feature>
<dbReference type="Pfam" id="PF13511">
    <property type="entry name" value="DUF4124"/>
    <property type="match status" value="1"/>
</dbReference>
<dbReference type="HOGENOM" id="CLU_120891_0_0_6"/>
<dbReference type="InterPro" id="IPR025392">
    <property type="entry name" value="DUF4124"/>
</dbReference>
<dbReference type="AlphaFoldDB" id="A0A097EQS8"/>
<feature type="signal peptide" evidence="1">
    <location>
        <begin position="1"/>
        <end position="24"/>
    </location>
</feature>
<name>A0A097EQS8_9GAMM</name>
<dbReference type="EMBL" id="CP009574">
    <property type="protein sequence ID" value="AIT09925.1"/>
    <property type="molecule type" value="Genomic_DNA"/>
</dbReference>
<keyword evidence="4" id="KW-1185">Reference proteome</keyword>
<evidence type="ECO:0000259" key="2">
    <source>
        <dbReference type="Pfam" id="PF13511"/>
    </source>
</evidence>
<sequence length="211" mass="22941">MSKINKTFLSTLLCFFAASSIAEAAETQVYSWRSENGSVVFSEEKPTHDVEYKTLEVGKPTVVDTKAPKKPEDGSPVQIGQSDVEKLANSQLADKNKEVLEEGQQTNLEVQITSPANDANIFTKEDGIPITTSPTIPKDDNPTFIINGSTVPATYDGTNWTIARPTPGENKLSIGGHTADGGEIKSSNQITFYIKNGWLQQSKNTGNYRKG</sequence>
<accession>A0A097EQS8</accession>
<proteinExistence type="predicted"/>
<feature type="chain" id="PRO_5001934926" description="DUF4124 domain-containing protein" evidence="1">
    <location>
        <begin position="25"/>
        <end position="211"/>
    </location>
</feature>
<dbReference type="Proteomes" id="UP000029672">
    <property type="component" value="Chromosome"/>
</dbReference>
<gene>
    <name evidence="3" type="ORF">LO80_08060</name>
</gene>
<dbReference type="KEGG" id="frf:LO80_08060"/>
<keyword evidence="1" id="KW-0732">Signal</keyword>
<evidence type="ECO:0000313" key="4">
    <source>
        <dbReference type="Proteomes" id="UP000029672"/>
    </source>
</evidence>
<reference evidence="3 4" key="1">
    <citation type="submission" date="2014-10" db="EMBL/GenBank/DDBJ databases">
        <title>Whole genome sequence of Francisella endociliophora strain FSC1006, isolated from a laboratory culture of the marine ciliate Euplotes raikovi.</title>
        <authorList>
            <person name="Granberg M."/>
            <person name="Backman S."/>
            <person name="Lundmark E."/>
            <person name="Nilsson E."/>
            <person name="Karlsson E."/>
            <person name="Thelaus J."/>
            <person name="Ohrman C."/>
            <person name="Larkeryd A."/>
            <person name="Stenberg P."/>
        </authorList>
    </citation>
    <scope>NUCLEOTIDE SEQUENCE [LARGE SCALE GENOMIC DNA]</scope>
    <source>
        <strain evidence="3 4">FSC1006</strain>
    </source>
</reference>
<protein>
    <recommendedName>
        <fullName evidence="2">DUF4124 domain-containing protein</fullName>
    </recommendedName>
</protein>
<dbReference type="STRING" id="1547445.LO80_08060"/>